<dbReference type="UniPathway" id="UPA00094"/>
<dbReference type="GO" id="GO:0005737">
    <property type="term" value="C:cytoplasm"/>
    <property type="evidence" value="ECO:0007669"/>
    <property type="project" value="UniProtKB-SubCell"/>
</dbReference>
<dbReference type="Pfam" id="PF00550">
    <property type="entry name" value="PP-binding"/>
    <property type="match status" value="1"/>
</dbReference>
<keyword evidence="3" id="KW-0275">Fatty acid biosynthesis</keyword>
<dbReference type="EMBL" id="QJJY01000001">
    <property type="protein sequence ID" value="PXX40587.1"/>
    <property type="molecule type" value="Genomic_DNA"/>
</dbReference>
<dbReference type="InterPro" id="IPR036736">
    <property type="entry name" value="ACP-like_sf"/>
</dbReference>
<evidence type="ECO:0000256" key="3">
    <source>
        <dbReference type="HAMAP-Rule" id="MF_01217"/>
    </source>
</evidence>
<comment type="similarity">
    <text evidence="3">Belongs to the acyl carrier protein (ACP) family.</text>
</comment>
<dbReference type="GO" id="GO:0000036">
    <property type="term" value="F:acyl carrier activity"/>
    <property type="evidence" value="ECO:0007669"/>
    <property type="project" value="UniProtKB-UniRule"/>
</dbReference>
<keyword evidence="3" id="KW-0276">Fatty acid metabolism</keyword>
<comment type="subcellular location">
    <subcellularLocation>
        <location evidence="3">Cytoplasm</location>
    </subcellularLocation>
</comment>
<evidence type="ECO:0000256" key="2">
    <source>
        <dbReference type="ARBA" id="ARBA00022553"/>
    </source>
</evidence>
<keyword evidence="3" id="KW-0444">Lipid biosynthesis</keyword>
<dbReference type="SUPFAM" id="SSF47336">
    <property type="entry name" value="ACP-like"/>
    <property type="match status" value="1"/>
</dbReference>
<dbReference type="HAMAP" id="MF_01217">
    <property type="entry name" value="Acyl_carrier"/>
    <property type="match status" value="1"/>
</dbReference>
<keyword evidence="2 3" id="KW-0597">Phosphoprotein</keyword>
<dbReference type="Gene3D" id="1.10.1200.10">
    <property type="entry name" value="ACP-like"/>
    <property type="match status" value="1"/>
</dbReference>
<sequence length="83" mass="9288">MTDAEILERIRAIFHENFAIEPERVTADTHLFDELDLDSIDAVDLAIKLQEMTGQRIKPEEFKSVRTVGDVIAAVHALLARAG</sequence>
<protein>
    <recommendedName>
        <fullName evidence="3">Acyl carrier protein</fullName>
        <shortName evidence="3">ACP</shortName>
    </recommendedName>
</protein>
<dbReference type="InterPro" id="IPR009081">
    <property type="entry name" value="PP-bd_ACP"/>
</dbReference>
<evidence type="ECO:0000313" key="5">
    <source>
        <dbReference type="Proteomes" id="UP000247755"/>
    </source>
</evidence>
<name>A0A087NZT4_BURPY</name>
<keyword evidence="1 3" id="KW-0596">Phosphopantetheine</keyword>
<reference evidence="4 5" key="1">
    <citation type="submission" date="2018-05" db="EMBL/GenBank/DDBJ databases">
        <title>Comparative genomics of bacterial root endophytes of switchgrass collected from native prairies over two seasons.</title>
        <authorList>
            <person name="Tang Y."/>
        </authorList>
    </citation>
    <scope>NUCLEOTIDE SEQUENCE [LARGE SCALE GENOMIC DNA]</scope>
    <source>
        <strain evidence="4 5">NFIX32</strain>
    </source>
</reference>
<dbReference type="PROSITE" id="PS50075">
    <property type="entry name" value="CARRIER"/>
    <property type="match status" value="1"/>
</dbReference>
<keyword evidence="3" id="KW-0443">Lipid metabolism</keyword>
<proteinExistence type="inferred from homology"/>
<dbReference type="RefSeq" id="WP_034179728.1">
    <property type="nucleotide sequence ID" value="NZ_CADEQQ010000004.1"/>
</dbReference>
<gene>
    <name evidence="3" type="primary">acpP</name>
    <name evidence="4" type="ORF">NA66_1001197</name>
</gene>
<feature type="modified residue" description="O-(pantetheine 4'-phosphoryl)serine" evidence="3">
    <location>
        <position position="39"/>
    </location>
</feature>
<organism evidence="4 5">
    <name type="scientific">Burkholderia pyrrocinia</name>
    <name type="common">Pseudomonas pyrrocinia</name>
    <dbReference type="NCBI Taxonomy" id="60550"/>
    <lineage>
        <taxon>Bacteria</taxon>
        <taxon>Pseudomonadati</taxon>
        <taxon>Pseudomonadota</taxon>
        <taxon>Betaproteobacteria</taxon>
        <taxon>Burkholderiales</taxon>
        <taxon>Burkholderiaceae</taxon>
        <taxon>Burkholderia</taxon>
        <taxon>Burkholderia cepacia complex</taxon>
    </lineage>
</organism>
<evidence type="ECO:0000256" key="1">
    <source>
        <dbReference type="ARBA" id="ARBA00022450"/>
    </source>
</evidence>
<dbReference type="Proteomes" id="UP000247755">
    <property type="component" value="Unassembled WGS sequence"/>
</dbReference>
<comment type="pathway">
    <text evidence="3">Lipid metabolism; fatty acid biosynthesis.</text>
</comment>
<comment type="PTM">
    <text evidence="3">4'-phosphopantetheine is transferred from CoA to a specific serine of apo-ACP by AcpS. This modification is essential for activity because fatty acids are bound in thioester linkage to the sulfhydryl of the prosthetic group.</text>
</comment>
<accession>A0A087NZT4</accession>
<comment type="function">
    <text evidence="3">Carrier of the growing fatty acid chain in fatty acid biosynthesis.</text>
</comment>
<dbReference type="AlphaFoldDB" id="A0A087NZT4"/>
<dbReference type="InterPro" id="IPR003231">
    <property type="entry name" value="ACP"/>
</dbReference>
<evidence type="ECO:0000313" key="4">
    <source>
        <dbReference type="EMBL" id="PXX40587.1"/>
    </source>
</evidence>
<keyword evidence="3" id="KW-0963">Cytoplasm</keyword>
<dbReference type="NCBIfam" id="NF003757">
    <property type="entry name" value="PRK05350.1"/>
    <property type="match status" value="1"/>
</dbReference>
<comment type="caution">
    <text evidence="4">The sequence shown here is derived from an EMBL/GenBank/DDBJ whole genome shotgun (WGS) entry which is preliminary data.</text>
</comment>